<evidence type="ECO:0000313" key="1">
    <source>
        <dbReference type="EMBL" id="GMS86677.1"/>
    </source>
</evidence>
<accession>A0AAV5SVA2</accession>
<reference evidence="1" key="1">
    <citation type="submission" date="2023-10" db="EMBL/GenBank/DDBJ databases">
        <title>Genome assembly of Pristionchus species.</title>
        <authorList>
            <person name="Yoshida K."/>
            <person name="Sommer R.J."/>
        </authorList>
    </citation>
    <scope>NUCLEOTIDE SEQUENCE</scope>
    <source>
        <strain evidence="1">RS0144</strain>
    </source>
</reference>
<feature type="non-terminal residue" evidence="1">
    <location>
        <position position="1"/>
    </location>
</feature>
<dbReference type="Proteomes" id="UP001432027">
    <property type="component" value="Unassembled WGS sequence"/>
</dbReference>
<sequence length="129" mass="14663">LYDESVQPRNIFVSCWPKCLRLSKSFAALCTFNARGLAVEETDPHRHLQLSRCVDTAPYCRLNESIVFNSLKLSIVKVSAGLPSMWKRPLSRTLRAHASSSSRYDVYTALTIRSLELWQDIVLDVNSCE</sequence>
<gene>
    <name evidence="1" type="ORF">PENTCL1PPCAC_8852</name>
</gene>
<organism evidence="1 2">
    <name type="scientific">Pristionchus entomophagus</name>
    <dbReference type="NCBI Taxonomy" id="358040"/>
    <lineage>
        <taxon>Eukaryota</taxon>
        <taxon>Metazoa</taxon>
        <taxon>Ecdysozoa</taxon>
        <taxon>Nematoda</taxon>
        <taxon>Chromadorea</taxon>
        <taxon>Rhabditida</taxon>
        <taxon>Rhabditina</taxon>
        <taxon>Diplogasteromorpha</taxon>
        <taxon>Diplogasteroidea</taxon>
        <taxon>Neodiplogasteridae</taxon>
        <taxon>Pristionchus</taxon>
    </lineage>
</organism>
<evidence type="ECO:0000313" key="2">
    <source>
        <dbReference type="Proteomes" id="UP001432027"/>
    </source>
</evidence>
<comment type="caution">
    <text evidence="1">The sequence shown here is derived from an EMBL/GenBank/DDBJ whole genome shotgun (WGS) entry which is preliminary data.</text>
</comment>
<protein>
    <submittedName>
        <fullName evidence="1">Uncharacterized protein</fullName>
    </submittedName>
</protein>
<dbReference type="EMBL" id="BTSX01000002">
    <property type="protein sequence ID" value="GMS86677.1"/>
    <property type="molecule type" value="Genomic_DNA"/>
</dbReference>
<proteinExistence type="predicted"/>
<keyword evidence="2" id="KW-1185">Reference proteome</keyword>
<feature type="non-terminal residue" evidence="1">
    <location>
        <position position="129"/>
    </location>
</feature>
<dbReference type="AlphaFoldDB" id="A0AAV5SVA2"/>
<name>A0AAV5SVA2_9BILA</name>